<proteinExistence type="predicted"/>
<feature type="transmembrane region" description="Helical" evidence="1">
    <location>
        <begin position="7"/>
        <end position="31"/>
    </location>
</feature>
<dbReference type="PANTHER" id="PTHR38446">
    <property type="entry name" value="BLL0914 PROTEIN"/>
    <property type="match status" value="1"/>
</dbReference>
<feature type="transmembrane region" description="Helical" evidence="1">
    <location>
        <begin position="64"/>
        <end position="83"/>
    </location>
</feature>
<name>A0A916QIM3_9LACO</name>
<evidence type="ECO:0000256" key="1">
    <source>
        <dbReference type="SAM" id="Phobius"/>
    </source>
</evidence>
<dbReference type="Pfam" id="PF06993">
    <property type="entry name" value="DUF1304"/>
    <property type="match status" value="1"/>
</dbReference>
<keyword evidence="3" id="KW-1185">Reference proteome</keyword>
<dbReference type="InterPro" id="IPR009732">
    <property type="entry name" value="DUF1304"/>
</dbReference>
<organism evidence="2 3">
    <name type="scientific">Lactobacillus corticis</name>
    <dbReference type="NCBI Taxonomy" id="2201249"/>
    <lineage>
        <taxon>Bacteria</taxon>
        <taxon>Bacillati</taxon>
        <taxon>Bacillota</taxon>
        <taxon>Bacilli</taxon>
        <taxon>Lactobacillales</taxon>
        <taxon>Lactobacillaceae</taxon>
        <taxon>Lactobacillus</taxon>
    </lineage>
</organism>
<dbReference type="Proteomes" id="UP000677218">
    <property type="component" value="Unassembled WGS sequence"/>
</dbReference>
<keyword evidence="1" id="KW-0812">Transmembrane</keyword>
<gene>
    <name evidence="2" type="ORF">LCB40_06620</name>
</gene>
<evidence type="ECO:0000313" key="3">
    <source>
        <dbReference type="Proteomes" id="UP000677218"/>
    </source>
</evidence>
<reference evidence="2" key="1">
    <citation type="submission" date="2020-08" db="EMBL/GenBank/DDBJ databases">
        <title>Taxonomic study for Lactobacillus species isolated from hardwood bark.</title>
        <authorList>
            <person name="Tohno M."/>
            <person name="Tanizawa Y."/>
        </authorList>
    </citation>
    <scope>NUCLEOTIDE SEQUENCE</scope>
    <source>
        <strain evidence="2">B40</strain>
    </source>
</reference>
<dbReference type="PANTHER" id="PTHR38446:SF1">
    <property type="entry name" value="BLL0914 PROTEIN"/>
    <property type="match status" value="1"/>
</dbReference>
<sequence length="131" mass="14347">MNTVLSANGLVLTGIILTVLVAIEHIAIAWLEMFGQPEKQAKAFSMSLDFIKQPEAKISMANQGIYNFMLGVLLIAIYATLLAHFQIMLLMWRLVLGFIVIVAAYGGFTASKKIWLVQLLPAAIALVLISL</sequence>
<keyword evidence="1" id="KW-1133">Transmembrane helix</keyword>
<evidence type="ECO:0000313" key="2">
    <source>
        <dbReference type="EMBL" id="GFZ26782.1"/>
    </source>
</evidence>
<comment type="caution">
    <text evidence="2">The sequence shown here is derived from an EMBL/GenBank/DDBJ whole genome shotgun (WGS) entry which is preliminary data.</text>
</comment>
<dbReference type="RefSeq" id="WP_371870178.1">
    <property type="nucleotide sequence ID" value="NZ_BMAY01000004.1"/>
</dbReference>
<dbReference type="EMBL" id="BMAY01000004">
    <property type="protein sequence ID" value="GFZ26782.1"/>
    <property type="molecule type" value="Genomic_DNA"/>
</dbReference>
<dbReference type="AlphaFoldDB" id="A0A916QIM3"/>
<feature type="transmembrane region" description="Helical" evidence="1">
    <location>
        <begin position="90"/>
        <end position="108"/>
    </location>
</feature>
<protein>
    <submittedName>
        <fullName evidence="2">Membrane protein</fullName>
    </submittedName>
</protein>
<keyword evidence="1" id="KW-0472">Membrane</keyword>
<accession>A0A916QIM3</accession>